<dbReference type="InterPro" id="IPR011992">
    <property type="entry name" value="EF-hand-dom_pair"/>
</dbReference>
<evidence type="ECO:0000256" key="12">
    <source>
        <dbReference type="PROSITE-ProRule" id="PRU00175"/>
    </source>
</evidence>
<dbReference type="PANTHER" id="PTHR23007">
    <property type="entry name" value="CBL"/>
    <property type="match status" value="1"/>
</dbReference>
<dbReference type="InterPro" id="IPR014741">
    <property type="entry name" value="Adaptor_Cbl_EF_hand-like"/>
</dbReference>
<dbReference type="GO" id="GO:0017124">
    <property type="term" value="F:SH3 domain binding"/>
    <property type="evidence" value="ECO:0007669"/>
    <property type="project" value="UniProtKB-KW"/>
</dbReference>
<accession>A0AA41MTZ9</accession>
<dbReference type="InterPro" id="IPR024162">
    <property type="entry name" value="Adaptor_Cbl"/>
</dbReference>
<dbReference type="Pfam" id="PF02762">
    <property type="entry name" value="Cbl_N3"/>
    <property type="match status" value="1"/>
</dbReference>
<dbReference type="GO" id="GO:0023051">
    <property type="term" value="P:regulation of signaling"/>
    <property type="evidence" value="ECO:0007669"/>
    <property type="project" value="InterPro"/>
</dbReference>
<protein>
    <recommendedName>
        <fullName evidence="13">E3 ubiquitin-protein ligase CBL</fullName>
        <ecNumber evidence="13">2.3.2.27</ecNumber>
    </recommendedName>
</protein>
<dbReference type="GO" id="GO:0030163">
    <property type="term" value="P:protein catabolic process"/>
    <property type="evidence" value="ECO:0007669"/>
    <property type="project" value="UniProtKB-ARBA"/>
</dbReference>
<dbReference type="EMBL" id="JAATJV010317600">
    <property type="protein sequence ID" value="MBZ3878140.1"/>
    <property type="molecule type" value="Genomic_DNA"/>
</dbReference>
<evidence type="ECO:0000259" key="16">
    <source>
        <dbReference type="PROSITE" id="PS51506"/>
    </source>
</evidence>
<keyword evidence="3 13" id="KW-0808">Transferase</keyword>
<dbReference type="PROSITE" id="PS00518">
    <property type="entry name" value="ZF_RING_1"/>
    <property type="match status" value="1"/>
</dbReference>
<feature type="domain" description="Cbl-PTB" evidence="16">
    <location>
        <begin position="7"/>
        <end position="321"/>
    </location>
</feature>
<keyword evidence="9 13" id="KW-0106">Calcium</keyword>
<dbReference type="GO" id="GO:0008270">
    <property type="term" value="F:zinc ion binding"/>
    <property type="evidence" value="ECO:0007669"/>
    <property type="project" value="UniProtKB-KW"/>
</dbReference>
<dbReference type="Gene3D" id="3.30.505.10">
    <property type="entry name" value="SH2 domain"/>
    <property type="match status" value="1"/>
</dbReference>
<evidence type="ECO:0000256" key="7">
    <source>
        <dbReference type="ARBA" id="ARBA00022786"/>
    </source>
</evidence>
<dbReference type="PROSITE" id="PS50089">
    <property type="entry name" value="ZF_RING_2"/>
    <property type="match status" value="1"/>
</dbReference>
<dbReference type="SUPFAM" id="SSF57850">
    <property type="entry name" value="RING/U-box"/>
    <property type="match status" value="1"/>
</dbReference>
<dbReference type="CDD" id="cd09920">
    <property type="entry name" value="SH2_Cbl-b_TKB"/>
    <property type="match status" value="1"/>
</dbReference>
<dbReference type="PANTHER" id="PTHR23007:SF12">
    <property type="entry name" value="E3 UBIQUITIN-PROTEIN LIGASE CBL-C"/>
    <property type="match status" value="1"/>
</dbReference>
<dbReference type="Gene3D" id="1.20.930.20">
    <property type="entry name" value="Adaptor protein Cbl, N-terminal domain"/>
    <property type="match status" value="1"/>
</dbReference>
<sequence length="746" mass="81692">MAAAAAPRGWQWGEPRALGRAVRLLQRLEEQCGDPRLALGPPSLPDLLPRTAQLLREVTKARRAAGGGGPDGPGGAGDFLFVYLANLETKGRQVAALLPARGTSGANDELFREGSRLRRQLAKLALIFSHMHAELSALFPGGKYCGHVYQLTKAPAHTFWRERCGSRCVLPWAEFQSLLCTCHPVEPGPTAQALRSTMDLTCSGHVSVFEFDIFTRLFQPWPTLLKNWQLLAVNHPGYMAFLTYDEVQARLQACRDKPGSYIFRPSCTRLGQWAIGYVSSDGSILQTIPSNRPLFQVLLEGQKDGLYLYPDGKKNNPDLSELCCTEPHQRICVSEEQLQLYWAMNSSFELCKICAERNKNVRIEPCGHLLCSHCLAAWQHADSQTCPFCRREIKGREAVSIYQFQGRPAAEATAENPEDNSDQEDWEQEQGQVAPSAPPLPPRLDLSSKGPRSAGGLKVVSVGVLGGEGGQGASLGPRVPVVVGPCCGGSLEHRHVAHPQRPWQGPALVWLSSAFFFTHSLSLAFCSPSGVRTCPTSGPLHQLFLGLACLSPGSLSHFFSGRPSLTILLNTAPCPFGPCPPMLSQSLSLAWHVVSFPKPEPSLGPDCLILFCLPSLEQCLTPTLNRCSIKRGRITRTKSSQQPYKVDNVSVLIFQKKKAQRVGWKPHSLKEDKPALGSLRSPKQPFFFFFSPGLGRNPHVASALLLSPSPSPICLLFKGVRPCFLLPILCPAPRFSETRVRQGADP</sequence>
<keyword evidence="18" id="KW-1185">Reference proteome</keyword>
<comment type="catalytic activity">
    <reaction evidence="1 13">
        <text>S-ubiquitinyl-[E2 ubiquitin-conjugating enzyme]-L-cysteine + [acceptor protein]-L-lysine = [E2 ubiquitin-conjugating enzyme]-L-cysteine + N(6)-ubiquitinyl-[acceptor protein]-L-lysine.</text>
        <dbReference type="EC" id="2.3.2.27"/>
    </reaction>
</comment>
<evidence type="ECO:0000256" key="1">
    <source>
        <dbReference type="ARBA" id="ARBA00000900"/>
    </source>
</evidence>
<feature type="compositionally biased region" description="Acidic residues" evidence="14">
    <location>
        <begin position="416"/>
        <end position="428"/>
    </location>
</feature>
<evidence type="ECO:0000313" key="18">
    <source>
        <dbReference type="Proteomes" id="UP001166674"/>
    </source>
</evidence>
<comment type="domain">
    <text evidence="13">The N-terminus is composed of the phosphotyrosine binding (PTB) domain, a short linker region and the RING-type zinc finger. The PTB domain, which is also called TKB (tyrosine kinase binding) domain, is composed of three different subdomains: a four-helix bundle (4H), a calcium-binding EF hand and a divergent SH2 domain.</text>
</comment>
<dbReference type="GO" id="GO:0030971">
    <property type="term" value="F:receptor tyrosine kinase binding"/>
    <property type="evidence" value="ECO:0007669"/>
    <property type="project" value="TreeGrafter"/>
</dbReference>
<dbReference type="InterPro" id="IPR036537">
    <property type="entry name" value="Adaptor_Cbl_N_dom_sf"/>
</dbReference>
<dbReference type="Pfam" id="PF02761">
    <property type="entry name" value="Cbl_N2"/>
    <property type="match status" value="1"/>
</dbReference>
<dbReference type="SUPFAM" id="SSF55550">
    <property type="entry name" value="SH2 domain"/>
    <property type="match status" value="1"/>
</dbReference>
<dbReference type="GO" id="GO:0061630">
    <property type="term" value="F:ubiquitin protein ligase activity"/>
    <property type="evidence" value="ECO:0007669"/>
    <property type="project" value="UniProtKB-EC"/>
</dbReference>
<comment type="function">
    <text evidence="13">E3 ubiquitin-protein ligase which accepts ubiquitin from specific E2 ubiquitin-conjugating enzymes, and transfers it to substrates, generally promoting their degradation by the proteasome.</text>
</comment>
<dbReference type="GO" id="GO:0005509">
    <property type="term" value="F:calcium ion binding"/>
    <property type="evidence" value="ECO:0007669"/>
    <property type="project" value="UniProtKB-UniRule"/>
</dbReference>
<dbReference type="GO" id="GO:0007166">
    <property type="term" value="P:cell surface receptor signaling pathway"/>
    <property type="evidence" value="ECO:0007669"/>
    <property type="project" value="InterPro"/>
</dbReference>
<keyword evidence="6 12" id="KW-0863">Zinc-finger</keyword>
<keyword evidence="8 13" id="KW-0862">Zinc</keyword>
<dbReference type="SUPFAM" id="SSF47473">
    <property type="entry name" value="EF-hand"/>
    <property type="match status" value="1"/>
</dbReference>
<dbReference type="InterPro" id="IPR013083">
    <property type="entry name" value="Znf_RING/FYVE/PHD"/>
</dbReference>
<feature type="domain" description="RING-type" evidence="15">
    <location>
        <begin position="351"/>
        <end position="390"/>
    </location>
</feature>
<evidence type="ECO:0000256" key="11">
    <source>
        <dbReference type="ARBA" id="ARBA00023036"/>
    </source>
</evidence>
<dbReference type="AlphaFoldDB" id="A0AA41MTZ9"/>
<evidence type="ECO:0000256" key="6">
    <source>
        <dbReference type="ARBA" id="ARBA00022771"/>
    </source>
</evidence>
<evidence type="ECO:0000256" key="10">
    <source>
        <dbReference type="ARBA" id="ARBA00022843"/>
    </source>
</evidence>
<evidence type="ECO:0000313" key="17">
    <source>
        <dbReference type="EMBL" id="MBZ3878140.1"/>
    </source>
</evidence>
<dbReference type="PROSITE" id="PS51506">
    <property type="entry name" value="CBL_PTB"/>
    <property type="match status" value="1"/>
</dbReference>
<dbReference type="InterPro" id="IPR003153">
    <property type="entry name" value="Adaptor_Cbl_N_hlx"/>
</dbReference>
<dbReference type="SMART" id="SM00184">
    <property type="entry name" value="RING"/>
    <property type="match status" value="1"/>
</dbReference>
<reference evidence="17" key="1">
    <citation type="submission" date="2020-03" db="EMBL/GenBank/DDBJ databases">
        <title>Studies in the Genomics of Life Span.</title>
        <authorList>
            <person name="Glass D."/>
        </authorList>
    </citation>
    <scope>NUCLEOTIDE SEQUENCE</scope>
    <source>
        <strain evidence="17">SUZIE</strain>
        <tissue evidence="17">Muscle</tissue>
    </source>
</reference>
<dbReference type="FunFam" id="3.30.505.10:FF:000007">
    <property type="entry name" value="E3 ubiquitin-protein ligase CBL"/>
    <property type="match status" value="1"/>
</dbReference>
<keyword evidence="5" id="KW-0677">Repeat</keyword>
<dbReference type="SUPFAM" id="SSF47668">
    <property type="entry name" value="N-terminal domain of cbl (N-cbl)"/>
    <property type="match status" value="1"/>
</dbReference>
<feature type="region of interest" description="Disordered" evidence="14">
    <location>
        <begin position="406"/>
        <end position="452"/>
    </location>
</feature>
<dbReference type="GO" id="GO:0045121">
    <property type="term" value="C:membrane raft"/>
    <property type="evidence" value="ECO:0007669"/>
    <property type="project" value="TreeGrafter"/>
</dbReference>
<dbReference type="EC" id="2.3.2.27" evidence="13"/>
<name>A0AA41MTZ9_SCICA</name>
<dbReference type="Gene3D" id="1.10.238.10">
    <property type="entry name" value="EF-hand"/>
    <property type="match status" value="1"/>
</dbReference>
<evidence type="ECO:0000256" key="13">
    <source>
        <dbReference type="RuleBase" id="RU367001"/>
    </source>
</evidence>
<dbReference type="InterPro" id="IPR024159">
    <property type="entry name" value="Cbl_PTB"/>
</dbReference>
<evidence type="ECO:0000256" key="4">
    <source>
        <dbReference type="ARBA" id="ARBA00022723"/>
    </source>
</evidence>
<dbReference type="FunFam" id="1.10.238.10:FF:000182">
    <property type="entry name" value="E3 ubiquitin-protein ligase CBL-C"/>
    <property type="match status" value="1"/>
</dbReference>
<keyword evidence="4 13" id="KW-0479">Metal-binding</keyword>
<comment type="pathway">
    <text evidence="13">Protein modification; protein ubiquitination.</text>
</comment>
<evidence type="ECO:0000256" key="8">
    <source>
        <dbReference type="ARBA" id="ARBA00022833"/>
    </source>
</evidence>
<dbReference type="Gene3D" id="3.30.40.10">
    <property type="entry name" value="Zinc/RING finger domain, C3HC4 (zinc finger)"/>
    <property type="match status" value="1"/>
</dbReference>
<evidence type="ECO:0000256" key="5">
    <source>
        <dbReference type="ARBA" id="ARBA00022737"/>
    </source>
</evidence>
<organism evidence="17 18">
    <name type="scientific">Sciurus carolinensis</name>
    <name type="common">Eastern gray squirrel</name>
    <dbReference type="NCBI Taxonomy" id="30640"/>
    <lineage>
        <taxon>Eukaryota</taxon>
        <taxon>Metazoa</taxon>
        <taxon>Chordata</taxon>
        <taxon>Craniata</taxon>
        <taxon>Vertebrata</taxon>
        <taxon>Euteleostomi</taxon>
        <taxon>Mammalia</taxon>
        <taxon>Eutheria</taxon>
        <taxon>Euarchontoglires</taxon>
        <taxon>Glires</taxon>
        <taxon>Rodentia</taxon>
        <taxon>Sciuromorpha</taxon>
        <taxon>Sciuridae</taxon>
        <taxon>Sciurinae</taxon>
        <taxon>Sciurini</taxon>
        <taxon>Sciurus</taxon>
    </lineage>
</organism>
<dbReference type="Proteomes" id="UP001166674">
    <property type="component" value="Unassembled WGS sequence"/>
</dbReference>
<dbReference type="InterPro" id="IPR036860">
    <property type="entry name" value="SH2_dom_sf"/>
</dbReference>
<evidence type="ECO:0000259" key="15">
    <source>
        <dbReference type="PROSITE" id="PS50089"/>
    </source>
</evidence>
<dbReference type="InterPro" id="IPR014742">
    <property type="entry name" value="Adaptor_Cbl_SH2-like"/>
</dbReference>
<evidence type="ECO:0000256" key="3">
    <source>
        <dbReference type="ARBA" id="ARBA00022679"/>
    </source>
</evidence>
<dbReference type="InterPro" id="IPR017907">
    <property type="entry name" value="Znf_RING_CS"/>
</dbReference>
<dbReference type="InterPro" id="IPR001841">
    <property type="entry name" value="Znf_RING"/>
</dbReference>
<dbReference type="FunFam" id="1.20.930.20:FF:000004">
    <property type="entry name" value="E3 ubiquitin-protein ligase CBL-C"/>
    <property type="match status" value="1"/>
</dbReference>
<dbReference type="GO" id="GO:0001784">
    <property type="term" value="F:phosphotyrosine residue binding"/>
    <property type="evidence" value="ECO:0007669"/>
    <property type="project" value="UniProtKB-UniRule"/>
</dbReference>
<dbReference type="Pfam" id="PF13920">
    <property type="entry name" value="zf-C3HC4_3"/>
    <property type="match status" value="1"/>
</dbReference>
<evidence type="ECO:0000256" key="14">
    <source>
        <dbReference type="SAM" id="MobiDB-lite"/>
    </source>
</evidence>
<dbReference type="FunFam" id="3.30.40.10:FF:000367">
    <property type="entry name" value="Cbl proto-oncogene C"/>
    <property type="match status" value="1"/>
</dbReference>
<comment type="caution">
    <text evidence="17">The sequence shown here is derived from an EMBL/GenBank/DDBJ whole genome shotgun (WGS) entry which is preliminary data.</text>
</comment>
<keyword evidence="7 13" id="KW-0833">Ubl conjugation pathway</keyword>
<keyword evidence="2" id="KW-0597">Phosphoprotein</keyword>
<dbReference type="GO" id="GO:0005886">
    <property type="term" value="C:plasma membrane"/>
    <property type="evidence" value="ECO:0007669"/>
    <property type="project" value="TreeGrafter"/>
</dbReference>
<evidence type="ECO:0000256" key="9">
    <source>
        <dbReference type="ARBA" id="ARBA00022837"/>
    </source>
</evidence>
<dbReference type="Pfam" id="PF02262">
    <property type="entry name" value="Cbl_N"/>
    <property type="match status" value="1"/>
</dbReference>
<proteinExistence type="predicted"/>
<gene>
    <name evidence="17" type="ORF">SUZIE_146450</name>
</gene>
<evidence type="ECO:0000256" key="2">
    <source>
        <dbReference type="ARBA" id="ARBA00022553"/>
    </source>
</evidence>
<keyword evidence="11" id="KW-0729">SH3-binding</keyword>
<keyword evidence="10" id="KW-0832">Ubl conjugation</keyword>